<feature type="domain" description="Cytochrome b561 bacterial/Ni-hydrogenase" evidence="14">
    <location>
        <begin position="8"/>
        <end position="174"/>
    </location>
</feature>
<evidence type="ECO:0000256" key="10">
    <source>
        <dbReference type="ARBA" id="ARBA00023004"/>
    </source>
</evidence>
<dbReference type="PANTHER" id="PTHR30529">
    <property type="entry name" value="CYTOCHROME B561"/>
    <property type="match status" value="1"/>
</dbReference>
<sequence>MNTEIRSYNLISKVIHWGSALLILGLLAVGMTLENMEKSPEKFELLGLHKSFGVLLLIVLVLRFISRFTNPVDALPELSRKDVIKAKALQGLLYLCMLIMPLSGILMSQAGGHEVALFGLGLPTLMGESKGIHEVLGAVHGITSKVLIVLLLAHIGAALFHHFKLKDDTLKRML</sequence>
<dbReference type="InterPro" id="IPR011577">
    <property type="entry name" value="Cyt_b561_bac/Ni-Hgenase"/>
</dbReference>
<evidence type="ECO:0000256" key="6">
    <source>
        <dbReference type="ARBA" id="ARBA00022692"/>
    </source>
</evidence>
<protein>
    <submittedName>
        <fullName evidence="15">Cytochrome b</fullName>
    </submittedName>
</protein>
<comment type="similarity">
    <text evidence="12">Belongs to the cytochrome b561 family.</text>
</comment>
<evidence type="ECO:0000256" key="3">
    <source>
        <dbReference type="ARBA" id="ARBA00022448"/>
    </source>
</evidence>
<keyword evidence="8" id="KW-0249">Electron transport</keyword>
<keyword evidence="3" id="KW-0813">Transport</keyword>
<evidence type="ECO:0000256" key="9">
    <source>
        <dbReference type="ARBA" id="ARBA00022989"/>
    </source>
</evidence>
<evidence type="ECO:0000259" key="14">
    <source>
        <dbReference type="Pfam" id="PF01292"/>
    </source>
</evidence>
<evidence type="ECO:0000256" key="4">
    <source>
        <dbReference type="ARBA" id="ARBA00022475"/>
    </source>
</evidence>
<keyword evidence="10" id="KW-0408">Iron</keyword>
<evidence type="ECO:0000313" key="16">
    <source>
        <dbReference type="Proteomes" id="UP001620597"/>
    </source>
</evidence>
<organism evidence="15 16">
    <name type="scientific">Oceanobacter antarcticus</name>
    <dbReference type="NCBI Taxonomy" id="3133425"/>
    <lineage>
        <taxon>Bacteria</taxon>
        <taxon>Pseudomonadati</taxon>
        <taxon>Pseudomonadota</taxon>
        <taxon>Gammaproteobacteria</taxon>
        <taxon>Oceanospirillales</taxon>
        <taxon>Oceanospirillaceae</taxon>
        <taxon>Oceanobacter</taxon>
    </lineage>
</organism>
<evidence type="ECO:0000256" key="12">
    <source>
        <dbReference type="ARBA" id="ARBA00037975"/>
    </source>
</evidence>
<keyword evidence="9 13" id="KW-1133">Transmembrane helix</keyword>
<feature type="transmembrane region" description="Helical" evidence="13">
    <location>
        <begin position="14"/>
        <end position="33"/>
    </location>
</feature>
<dbReference type="Pfam" id="PF01292">
    <property type="entry name" value="Ni_hydr_CYTB"/>
    <property type="match status" value="1"/>
</dbReference>
<accession>A0ABW8NIF1</accession>
<evidence type="ECO:0000256" key="5">
    <source>
        <dbReference type="ARBA" id="ARBA00022617"/>
    </source>
</evidence>
<dbReference type="Proteomes" id="UP001620597">
    <property type="component" value="Unassembled WGS sequence"/>
</dbReference>
<name>A0ABW8NIF1_9GAMM</name>
<proteinExistence type="inferred from homology"/>
<keyword evidence="6 13" id="KW-0812">Transmembrane</keyword>
<evidence type="ECO:0000256" key="7">
    <source>
        <dbReference type="ARBA" id="ARBA00022723"/>
    </source>
</evidence>
<feature type="transmembrane region" description="Helical" evidence="13">
    <location>
        <begin position="86"/>
        <end position="107"/>
    </location>
</feature>
<dbReference type="EMBL" id="JBBKTX010000010">
    <property type="protein sequence ID" value="MFK4752646.1"/>
    <property type="molecule type" value="Genomic_DNA"/>
</dbReference>
<feature type="transmembrane region" description="Helical" evidence="13">
    <location>
        <begin position="45"/>
        <end position="65"/>
    </location>
</feature>
<dbReference type="InterPro" id="IPR052168">
    <property type="entry name" value="Cytochrome_b561_oxidase"/>
</dbReference>
<evidence type="ECO:0000313" key="15">
    <source>
        <dbReference type="EMBL" id="MFK4752646.1"/>
    </source>
</evidence>
<feature type="transmembrane region" description="Helical" evidence="13">
    <location>
        <begin position="146"/>
        <end position="163"/>
    </location>
</feature>
<evidence type="ECO:0000256" key="2">
    <source>
        <dbReference type="ARBA" id="ARBA00004651"/>
    </source>
</evidence>
<reference evidence="15 16" key="1">
    <citation type="submission" date="2024-03" db="EMBL/GenBank/DDBJ databases">
        <title>High-quality draft genome sequence of Oceanobacter sp. wDCs-4.</title>
        <authorList>
            <person name="Dong C."/>
        </authorList>
    </citation>
    <scope>NUCLEOTIDE SEQUENCE [LARGE SCALE GENOMIC DNA]</scope>
    <source>
        <strain evidence="16">wDCs-4</strain>
    </source>
</reference>
<evidence type="ECO:0000256" key="1">
    <source>
        <dbReference type="ARBA" id="ARBA00001970"/>
    </source>
</evidence>
<keyword evidence="5" id="KW-0349">Heme</keyword>
<gene>
    <name evidence="15" type="ORF">WG929_09540</name>
</gene>
<comment type="subcellular location">
    <subcellularLocation>
        <location evidence="2">Cell membrane</location>
        <topology evidence="2">Multi-pass membrane protein</topology>
    </subcellularLocation>
</comment>
<dbReference type="SUPFAM" id="SSF81342">
    <property type="entry name" value="Transmembrane di-heme cytochromes"/>
    <property type="match status" value="1"/>
</dbReference>
<keyword evidence="7" id="KW-0479">Metal-binding</keyword>
<dbReference type="RefSeq" id="WP_416205851.1">
    <property type="nucleotide sequence ID" value="NZ_JBBKTX010000010.1"/>
</dbReference>
<evidence type="ECO:0000256" key="13">
    <source>
        <dbReference type="SAM" id="Phobius"/>
    </source>
</evidence>
<comment type="caution">
    <text evidence="15">The sequence shown here is derived from an EMBL/GenBank/DDBJ whole genome shotgun (WGS) entry which is preliminary data.</text>
</comment>
<dbReference type="Gene3D" id="1.20.950.20">
    <property type="entry name" value="Transmembrane di-heme cytochromes, Chain C"/>
    <property type="match status" value="1"/>
</dbReference>
<evidence type="ECO:0000256" key="11">
    <source>
        <dbReference type="ARBA" id="ARBA00023136"/>
    </source>
</evidence>
<keyword evidence="11 13" id="KW-0472">Membrane</keyword>
<dbReference type="InterPro" id="IPR016174">
    <property type="entry name" value="Di-haem_cyt_TM"/>
</dbReference>
<keyword evidence="4" id="KW-1003">Cell membrane</keyword>
<keyword evidence="16" id="KW-1185">Reference proteome</keyword>
<evidence type="ECO:0000256" key="8">
    <source>
        <dbReference type="ARBA" id="ARBA00022982"/>
    </source>
</evidence>
<comment type="cofactor">
    <cofactor evidence="1">
        <name>heme b</name>
        <dbReference type="ChEBI" id="CHEBI:60344"/>
    </cofactor>
</comment>
<dbReference type="PANTHER" id="PTHR30529:SF1">
    <property type="entry name" value="CYTOCHROME B561 HOMOLOG 2"/>
    <property type="match status" value="1"/>
</dbReference>